<protein>
    <submittedName>
        <fullName evidence="3">10769_t:CDS:1</fullName>
    </submittedName>
</protein>
<gene>
    <name evidence="3" type="ORF">FCALED_LOCUS6656</name>
</gene>
<reference evidence="3" key="1">
    <citation type="submission" date="2021-06" db="EMBL/GenBank/DDBJ databases">
        <authorList>
            <person name="Kallberg Y."/>
            <person name="Tangrot J."/>
            <person name="Rosling A."/>
        </authorList>
    </citation>
    <scope>NUCLEOTIDE SEQUENCE</scope>
    <source>
        <strain evidence="3">UK204</strain>
    </source>
</reference>
<name>A0A9N9BDL2_9GLOM</name>
<dbReference type="Proteomes" id="UP000789570">
    <property type="component" value="Unassembled WGS sequence"/>
</dbReference>
<evidence type="ECO:0000256" key="1">
    <source>
        <dbReference type="SAM" id="Coils"/>
    </source>
</evidence>
<dbReference type="AlphaFoldDB" id="A0A9N9BDL2"/>
<comment type="caution">
    <text evidence="3">The sequence shown here is derived from an EMBL/GenBank/DDBJ whole genome shotgun (WGS) entry which is preliminary data.</text>
</comment>
<evidence type="ECO:0000256" key="2">
    <source>
        <dbReference type="SAM" id="MobiDB-lite"/>
    </source>
</evidence>
<organism evidence="3 4">
    <name type="scientific">Funneliformis caledonium</name>
    <dbReference type="NCBI Taxonomy" id="1117310"/>
    <lineage>
        <taxon>Eukaryota</taxon>
        <taxon>Fungi</taxon>
        <taxon>Fungi incertae sedis</taxon>
        <taxon>Mucoromycota</taxon>
        <taxon>Glomeromycotina</taxon>
        <taxon>Glomeromycetes</taxon>
        <taxon>Glomerales</taxon>
        <taxon>Glomeraceae</taxon>
        <taxon>Funneliformis</taxon>
    </lineage>
</organism>
<evidence type="ECO:0000313" key="3">
    <source>
        <dbReference type="EMBL" id="CAG8562156.1"/>
    </source>
</evidence>
<feature type="compositionally biased region" description="Basic and acidic residues" evidence="2">
    <location>
        <begin position="158"/>
        <end position="177"/>
    </location>
</feature>
<sequence>MEINAWNKSNISSILMKYKGVVYKQPLQEFNKEVNWLREAYTHKCSEVGYLSGVADRIKWLYDQSREQITSLKVQNEHLKEELEECEYLRKKLIEQINVEPKATKKNNHHQYPPVQFSLIHLYKEKLLKLVFNYSDIIRSTEVYLLNLKKNNNNGNEYKNESNKNDNTESLVHKIEK</sequence>
<feature type="region of interest" description="Disordered" evidence="2">
    <location>
        <begin position="152"/>
        <end position="177"/>
    </location>
</feature>
<keyword evidence="1" id="KW-0175">Coiled coil</keyword>
<feature type="coiled-coil region" evidence="1">
    <location>
        <begin position="62"/>
        <end position="96"/>
    </location>
</feature>
<evidence type="ECO:0000313" key="4">
    <source>
        <dbReference type="Proteomes" id="UP000789570"/>
    </source>
</evidence>
<accession>A0A9N9BDL2</accession>
<keyword evidence="4" id="KW-1185">Reference proteome</keyword>
<dbReference type="EMBL" id="CAJVPQ010001627">
    <property type="protein sequence ID" value="CAG8562156.1"/>
    <property type="molecule type" value="Genomic_DNA"/>
</dbReference>
<proteinExistence type="predicted"/>